<proteinExistence type="predicted"/>
<evidence type="ECO:0000313" key="2">
    <source>
        <dbReference type="Proteomes" id="UP000265427"/>
    </source>
</evidence>
<sequence length="302" mass="33662">MSLNSTSEPSFVGTPLDESRPLAYATWKKDFLPQATTRDIMWYFTEPNHVPFEIRREALKISKEYLEVDEVDSPDFCYVDPSFSETDRAAGMADIKMRTSAILAKAMDRESANALSAQRSFAHTFLVSGISTNLRYLYHTTTFECHEQQPHRDLANHLRNLKLTDDNSIDTLAVELNDLVKRYPSSMTQPTFNPSDASAISSTTATTFGSITLCVPCPSHLLRTRTSGKSSRTMFRLTELPVRPSLMTLFGLPSALSSTIVSNVLLLWVTSALPPLPKLALRTRPLRIPMRPHTAAPGIQPA</sequence>
<dbReference type="VEuPathDB" id="FungiDB:H257_10443"/>
<protein>
    <submittedName>
        <fullName evidence="1">Uncharacterized protein</fullName>
    </submittedName>
</protein>
<dbReference type="EMBL" id="QUSZ01007222">
    <property type="protein sequence ID" value="RHY03165.1"/>
    <property type="molecule type" value="Genomic_DNA"/>
</dbReference>
<dbReference type="Proteomes" id="UP000265427">
    <property type="component" value="Unassembled WGS sequence"/>
</dbReference>
<accession>A0A397AA21</accession>
<reference evidence="1 2" key="1">
    <citation type="submission" date="2018-08" db="EMBL/GenBank/DDBJ databases">
        <title>Aphanomyces genome sequencing and annotation.</title>
        <authorList>
            <person name="Minardi D."/>
            <person name="Oidtmann B."/>
            <person name="Van Der Giezen M."/>
            <person name="Studholme D.J."/>
        </authorList>
    </citation>
    <scope>NUCLEOTIDE SEQUENCE [LARGE SCALE GENOMIC DNA]</scope>
    <source>
        <strain evidence="1 2">Kv</strain>
    </source>
</reference>
<gene>
    <name evidence="1" type="ORF">DYB36_008699</name>
</gene>
<evidence type="ECO:0000313" key="1">
    <source>
        <dbReference type="EMBL" id="RHY03165.1"/>
    </source>
</evidence>
<name>A0A397AA21_APHAT</name>
<dbReference type="AlphaFoldDB" id="A0A397AA21"/>
<comment type="caution">
    <text evidence="1">The sequence shown here is derived from an EMBL/GenBank/DDBJ whole genome shotgun (WGS) entry which is preliminary data.</text>
</comment>
<organism evidence="1 2">
    <name type="scientific">Aphanomyces astaci</name>
    <name type="common">Crayfish plague agent</name>
    <dbReference type="NCBI Taxonomy" id="112090"/>
    <lineage>
        <taxon>Eukaryota</taxon>
        <taxon>Sar</taxon>
        <taxon>Stramenopiles</taxon>
        <taxon>Oomycota</taxon>
        <taxon>Saprolegniomycetes</taxon>
        <taxon>Saprolegniales</taxon>
        <taxon>Verrucalvaceae</taxon>
        <taxon>Aphanomyces</taxon>
    </lineage>
</organism>